<feature type="transmembrane region" description="Helical" evidence="6">
    <location>
        <begin position="7"/>
        <end position="26"/>
    </location>
</feature>
<evidence type="ECO:0000256" key="1">
    <source>
        <dbReference type="ARBA" id="ARBA00001946"/>
    </source>
</evidence>
<dbReference type="SUPFAM" id="SSF55073">
    <property type="entry name" value="Nucleotide cyclase"/>
    <property type="match status" value="1"/>
</dbReference>
<keyword evidence="8" id="KW-0548">Nucleotidyltransferase</keyword>
<comment type="catalytic activity">
    <reaction evidence="5">
        <text>2 GTP = 3',3'-c-di-GMP + 2 diphosphate</text>
        <dbReference type="Rhea" id="RHEA:24898"/>
        <dbReference type="ChEBI" id="CHEBI:33019"/>
        <dbReference type="ChEBI" id="CHEBI:37565"/>
        <dbReference type="ChEBI" id="CHEBI:58805"/>
        <dbReference type="EC" id="2.7.7.65"/>
    </reaction>
</comment>
<dbReference type="Gene3D" id="3.30.450.20">
    <property type="entry name" value="PAS domain"/>
    <property type="match status" value="2"/>
</dbReference>
<gene>
    <name evidence="8" type="primary">yeaJ</name>
    <name evidence="8" type="ORF">KOLFYP65_03749</name>
</gene>
<dbReference type="InterPro" id="IPR043128">
    <property type="entry name" value="Rev_trsase/Diguanyl_cyclase"/>
</dbReference>
<organism evidence="8">
    <name type="scientific">Klebsiella oxytoca</name>
    <dbReference type="NCBI Taxonomy" id="571"/>
    <lineage>
        <taxon>Bacteria</taxon>
        <taxon>Pseudomonadati</taxon>
        <taxon>Pseudomonadota</taxon>
        <taxon>Gammaproteobacteria</taxon>
        <taxon>Enterobacterales</taxon>
        <taxon>Enterobacteriaceae</taxon>
        <taxon>Klebsiella/Raoultella group</taxon>
        <taxon>Klebsiella</taxon>
    </lineage>
</organism>
<dbReference type="GO" id="GO:1902201">
    <property type="term" value="P:negative regulation of bacterial-type flagellum-dependent cell motility"/>
    <property type="evidence" value="ECO:0007669"/>
    <property type="project" value="TreeGrafter"/>
</dbReference>
<evidence type="ECO:0000256" key="5">
    <source>
        <dbReference type="ARBA" id="ARBA00034247"/>
    </source>
</evidence>
<protein>
    <recommendedName>
        <fullName evidence="3">diguanylate cyclase</fullName>
        <ecNumber evidence="3">2.7.7.65</ecNumber>
    </recommendedName>
</protein>
<evidence type="ECO:0000256" key="4">
    <source>
        <dbReference type="ARBA" id="ARBA00023134"/>
    </source>
</evidence>
<keyword evidence="6" id="KW-1133">Transmembrane helix</keyword>
<evidence type="ECO:0000259" key="7">
    <source>
        <dbReference type="PROSITE" id="PS50887"/>
    </source>
</evidence>
<keyword evidence="6" id="KW-0812">Transmembrane</keyword>
<feature type="transmembrane region" description="Helical" evidence="6">
    <location>
        <begin position="302"/>
        <end position="327"/>
    </location>
</feature>
<dbReference type="InterPro" id="IPR029151">
    <property type="entry name" value="Sensor-like_sf"/>
</dbReference>
<dbReference type="AlphaFoldDB" id="A0A6N3DYL0"/>
<keyword evidence="4" id="KW-0547">Nucleotide-binding</keyword>
<dbReference type="GO" id="GO:0005525">
    <property type="term" value="F:GTP binding"/>
    <property type="evidence" value="ECO:0007669"/>
    <property type="project" value="UniProtKB-KW"/>
</dbReference>
<keyword evidence="6" id="KW-0472">Membrane</keyword>
<dbReference type="CDD" id="cd01949">
    <property type="entry name" value="GGDEF"/>
    <property type="match status" value="1"/>
</dbReference>
<dbReference type="GO" id="GO:0043709">
    <property type="term" value="P:cell adhesion involved in single-species biofilm formation"/>
    <property type="evidence" value="ECO:0007669"/>
    <property type="project" value="TreeGrafter"/>
</dbReference>
<dbReference type="Pfam" id="PF00990">
    <property type="entry name" value="GGDEF"/>
    <property type="match status" value="1"/>
</dbReference>
<dbReference type="CDD" id="cd18773">
    <property type="entry name" value="PDC1_HK_sensor"/>
    <property type="match status" value="1"/>
</dbReference>
<proteinExistence type="predicted"/>
<comment type="pathway">
    <text evidence="2">Purine metabolism; 3',5'-cyclic di-GMP biosynthesis.</text>
</comment>
<dbReference type="Pfam" id="PF17155">
    <property type="entry name" value="GAPES1"/>
    <property type="match status" value="1"/>
</dbReference>
<evidence type="ECO:0000256" key="2">
    <source>
        <dbReference type="ARBA" id="ARBA00004665"/>
    </source>
</evidence>
<sequence length="498" mass="57098">MKLKNKLLRHLISAGVVVLTSSFLVYELVVSHRDMSEYMHYIVEKGEYAFLYDKYQNQLVISQIARKLDTLPSAEVAQQACDSVQTKGSVSGLNITEYTFPLLSGTLSANQSSCLAWVNDLPALQAFDTIIDHNRTHHGQETGPYKSDNKLRYFIDFKNKYVYFHTQVEIKNRALDNWNFLHDGKLGITQTNLNSLLRGRTLMSSIYVDAVTGQNILSFLSPVYHHEGLKGVVMVDVSRKDIEELLYTADRPLVWRYLDITLTDSDSTSEIIVHRSKTHLFSYAHYQHAVATNLQISLSLDVMYFLLSSWKLFLFYLISTGVLLHLVRMHFRLYIDFFKENISDSLTGLYNRKILSSLLESRMQKLTEQGVNIVFMALDCDRLKYINDTFGHNEGDRAIVMLAQSISAAIRKSDYGIRLGGDEFFLILIDYAEEDAKNITERIRQHLRTIDVNKRVNFSWGACSMAPGDSLADTMQIADARLYENKKQKKHVHPGRED</sequence>
<evidence type="ECO:0000256" key="6">
    <source>
        <dbReference type="SAM" id="Phobius"/>
    </source>
</evidence>
<dbReference type="PANTHER" id="PTHR45138">
    <property type="entry name" value="REGULATORY COMPONENTS OF SENSORY TRANSDUCTION SYSTEM"/>
    <property type="match status" value="1"/>
</dbReference>
<dbReference type="GO" id="GO:0005886">
    <property type="term" value="C:plasma membrane"/>
    <property type="evidence" value="ECO:0007669"/>
    <property type="project" value="TreeGrafter"/>
</dbReference>
<dbReference type="SUPFAM" id="SSF103190">
    <property type="entry name" value="Sensory domain-like"/>
    <property type="match status" value="1"/>
</dbReference>
<feature type="domain" description="GGDEF" evidence="7">
    <location>
        <begin position="371"/>
        <end position="498"/>
    </location>
</feature>
<evidence type="ECO:0000313" key="8">
    <source>
        <dbReference type="EMBL" id="VYU33452.1"/>
    </source>
</evidence>
<dbReference type="NCBIfam" id="NF040885">
    <property type="entry name" value="diguan_DgcJ"/>
    <property type="match status" value="1"/>
</dbReference>
<comment type="cofactor">
    <cofactor evidence="1">
        <name>Mg(2+)</name>
        <dbReference type="ChEBI" id="CHEBI:18420"/>
    </cofactor>
</comment>
<dbReference type="GO" id="GO:0052621">
    <property type="term" value="F:diguanylate cyclase activity"/>
    <property type="evidence" value="ECO:0007669"/>
    <property type="project" value="UniProtKB-EC"/>
</dbReference>
<evidence type="ECO:0000256" key="3">
    <source>
        <dbReference type="ARBA" id="ARBA00012528"/>
    </source>
</evidence>
<accession>A0A6N3DYL0</accession>
<dbReference type="InterPro" id="IPR029787">
    <property type="entry name" value="Nucleotide_cyclase"/>
</dbReference>
<dbReference type="InterPro" id="IPR033420">
    <property type="entry name" value="GAPES1"/>
</dbReference>
<keyword evidence="8" id="KW-0808">Transferase</keyword>
<dbReference type="Gene3D" id="3.30.70.270">
    <property type="match status" value="1"/>
</dbReference>
<dbReference type="EC" id="2.7.7.65" evidence="3"/>
<dbReference type="SMART" id="SM00267">
    <property type="entry name" value="GGDEF"/>
    <property type="match status" value="1"/>
</dbReference>
<dbReference type="PROSITE" id="PS50887">
    <property type="entry name" value="GGDEF"/>
    <property type="match status" value="1"/>
</dbReference>
<name>A0A6N3DYL0_KLEOX</name>
<dbReference type="RefSeq" id="WP_115239679.1">
    <property type="nucleotide sequence ID" value="NZ_CACRTM010000026.1"/>
</dbReference>
<dbReference type="EMBL" id="CACRTM010000026">
    <property type="protein sequence ID" value="VYU33452.1"/>
    <property type="molecule type" value="Genomic_DNA"/>
</dbReference>
<dbReference type="InterPro" id="IPR049828">
    <property type="entry name" value="DgcJ_diguan"/>
</dbReference>
<keyword evidence="4" id="KW-0342">GTP-binding</keyword>
<dbReference type="InterPro" id="IPR050469">
    <property type="entry name" value="Diguanylate_Cyclase"/>
</dbReference>
<dbReference type="InterPro" id="IPR000160">
    <property type="entry name" value="GGDEF_dom"/>
</dbReference>
<dbReference type="PANTHER" id="PTHR45138:SF22">
    <property type="entry name" value="DIGUANYLATE CYCLASE DGCJ-RELATED"/>
    <property type="match status" value="1"/>
</dbReference>
<reference evidence="8" key="1">
    <citation type="submission" date="2019-11" db="EMBL/GenBank/DDBJ databases">
        <authorList>
            <person name="Feng L."/>
        </authorList>
    </citation>
    <scope>NUCLEOTIDE SEQUENCE</scope>
    <source>
        <strain evidence="8">KOxytocaLFYP65</strain>
    </source>
</reference>
<dbReference type="NCBIfam" id="TIGR00254">
    <property type="entry name" value="GGDEF"/>
    <property type="match status" value="1"/>
</dbReference>